<evidence type="ECO:0000313" key="1">
    <source>
        <dbReference type="EMBL" id="ERM93943.1"/>
    </source>
</evidence>
<name>W1NEU9_AMBTC</name>
<evidence type="ECO:0000313" key="2">
    <source>
        <dbReference type="Proteomes" id="UP000017836"/>
    </source>
</evidence>
<dbReference type="EMBL" id="KI397541">
    <property type="protein sequence ID" value="ERM93943.1"/>
    <property type="molecule type" value="Genomic_DNA"/>
</dbReference>
<keyword evidence="2" id="KW-1185">Reference proteome</keyword>
<protein>
    <submittedName>
        <fullName evidence="1">Uncharacterized protein</fullName>
    </submittedName>
</protein>
<dbReference type="HOGENOM" id="CLU_2561368_0_0_1"/>
<sequence length="82" mass="9032">MKIKQSENLKTNMRSVTPYLNLVMPDLRDKEDEETFSSKNRGACCEEGSAAKKGVLDEGLLSGLGVLRLCYGYLSSEDGKRG</sequence>
<accession>W1NEU9</accession>
<reference evidence="2" key="1">
    <citation type="journal article" date="2013" name="Science">
        <title>The Amborella genome and the evolution of flowering plants.</title>
        <authorList>
            <consortium name="Amborella Genome Project"/>
        </authorList>
    </citation>
    <scope>NUCLEOTIDE SEQUENCE [LARGE SCALE GENOMIC DNA]</scope>
</reference>
<dbReference type="AlphaFoldDB" id="W1NEU9"/>
<proteinExistence type="predicted"/>
<dbReference type="Gramene" id="ERM93943">
    <property type="protein sequence ID" value="ERM93943"/>
    <property type="gene ID" value="AMTR_s00137p00102810"/>
</dbReference>
<dbReference type="Proteomes" id="UP000017836">
    <property type="component" value="Unassembled WGS sequence"/>
</dbReference>
<organism evidence="1 2">
    <name type="scientific">Amborella trichopoda</name>
    <dbReference type="NCBI Taxonomy" id="13333"/>
    <lineage>
        <taxon>Eukaryota</taxon>
        <taxon>Viridiplantae</taxon>
        <taxon>Streptophyta</taxon>
        <taxon>Embryophyta</taxon>
        <taxon>Tracheophyta</taxon>
        <taxon>Spermatophyta</taxon>
        <taxon>Magnoliopsida</taxon>
        <taxon>Amborellales</taxon>
        <taxon>Amborellaceae</taxon>
        <taxon>Amborella</taxon>
    </lineage>
</organism>
<gene>
    <name evidence="1" type="ORF">AMTR_s00137p00102810</name>
</gene>